<dbReference type="AlphaFoldDB" id="A0A494J5F6"/>
<reference evidence="2" key="2">
    <citation type="submission" date="2016-06" db="EMBL/GenBank/DDBJ databases">
        <authorList>
            <person name="Nicholson A.C."/>
        </authorList>
    </citation>
    <scope>NUCLEOTIDE SEQUENCE [LARGE SCALE GENOMIC DNA]</scope>
    <source>
        <strain evidence="2">E6809</strain>
    </source>
</reference>
<organism evidence="2">
    <name type="scientific">Elizabethkingia anophelis</name>
    <dbReference type="NCBI Taxonomy" id="1117645"/>
    <lineage>
        <taxon>Bacteria</taxon>
        <taxon>Pseudomonadati</taxon>
        <taxon>Bacteroidota</taxon>
        <taxon>Flavobacteriia</taxon>
        <taxon>Flavobacteriales</taxon>
        <taxon>Weeksellaceae</taxon>
        <taxon>Elizabethkingia</taxon>
    </lineage>
</organism>
<evidence type="ECO:0000313" key="3">
    <source>
        <dbReference type="Proteomes" id="UP000189738"/>
    </source>
</evidence>
<reference evidence="1 3" key="1">
    <citation type="submission" date="2016-02" db="EMBL/GenBank/DDBJ databases">
        <authorList>
            <person name="Nicholson A.C."/>
            <person name="Humrighouse B.W."/>
            <person name="Loparev V."/>
            <person name="Emery B."/>
            <person name="Graziano J."/>
            <person name="McQuiston J.R."/>
        </authorList>
    </citation>
    <scope>NUCLEOTIDE SEQUENCE [LARGE SCALE GENOMIC DNA]</scope>
    <source>
        <strain evidence="1 3">E6809</strain>
    </source>
</reference>
<proteinExistence type="predicted"/>
<evidence type="ECO:0000313" key="2">
    <source>
        <dbReference type="EMBL" id="OPB49444.1"/>
    </source>
</evidence>
<protein>
    <recommendedName>
        <fullName evidence="4">Abi-like protein</fullName>
    </recommendedName>
</protein>
<evidence type="ECO:0008006" key="4">
    <source>
        <dbReference type="Google" id="ProtNLM"/>
    </source>
</evidence>
<gene>
    <name evidence="1" type="ORF">AYC66_09380</name>
    <name evidence="2" type="ORF">BAY09_01515</name>
</gene>
<accession>A0A494J5F6</accession>
<dbReference type="RefSeq" id="WP_078720178.1">
    <property type="nucleotide sequence ID" value="NZ_CP014339.1"/>
</dbReference>
<sequence>MRFNKIQSLLSIPRIDRYYIAVGNSKPKAVKLYKANLKIAQAFHPILGVLEVVLRNKINTVLTTYFADPDWIINQKRGFMMDPSLRYRDGRTRKVVVNDYLKSSVEKSEQRLRKLRVPVTTGKVIADQSLGFWTDLFEVHHYRLLSGRPIQIFTHMPSGHGRRDVINRLNKIRQFRNRINHNEPICFNGSNIDFTYAQDVYNSIIEILTWLDTDIIKWIADIDTVNSKIAIARKI</sequence>
<dbReference type="EMBL" id="MAHS01000009">
    <property type="protein sequence ID" value="OPB49444.1"/>
    <property type="molecule type" value="Genomic_DNA"/>
</dbReference>
<name>A0A494J5F6_9FLAO</name>
<dbReference type="Proteomes" id="UP000189738">
    <property type="component" value="Chromosome"/>
</dbReference>
<dbReference type="EMBL" id="CP014339">
    <property type="protein sequence ID" value="AQX50881.1"/>
    <property type="molecule type" value="Genomic_DNA"/>
</dbReference>
<evidence type="ECO:0000313" key="1">
    <source>
        <dbReference type="EMBL" id="AQX50881.1"/>
    </source>
</evidence>